<keyword evidence="5 9" id="KW-0479">Metal-binding</keyword>
<reference evidence="11 12" key="1">
    <citation type="journal article" date="2019" name="Nat. Ecol. Evol.">
        <title>Megaphylogeny resolves global patterns of mushroom evolution.</title>
        <authorList>
            <person name="Varga T."/>
            <person name="Krizsan K."/>
            <person name="Foldi C."/>
            <person name="Dima B."/>
            <person name="Sanchez-Garcia M."/>
            <person name="Sanchez-Ramirez S."/>
            <person name="Szollosi G.J."/>
            <person name="Szarkandi J.G."/>
            <person name="Papp V."/>
            <person name="Albert L."/>
            <person name="Andreopoulos W."/>
            <person name="Angelini C."/>
            <person name="Antonin V."/>
            <person name="Barry K.W."/>
            <person name="Bougher N.L."/>
            <person name="Buchanan P."/>
            <person name="Buyck B."/>
            <person name="Bense V."/>
            <person name="Catcheside P."/>
            <person name="Chovatia M."/>
            <person name="Cooper J."/>
            <person name="Damon W."/>
            <person name="Desjardin D."/>
            <person name="Finy P."/>
            <person name="Geml J."/>
            <person name="Haridas S."/>
            <person name="Hughes K."/>
            <person name="Justo A."/>
            <person name="Karasinski D."/>
            <person name="Kautmanova I."/>
            <person name="Kiss B."/>
            <person name="Kocsube S."/>
            <person name="Kotiranta H."/>
            <person name="LaButti K.M."/>
            <person name="Lechner B.E."/>
            <person name="Liimatainen K."/>
            <person name="Lipzen A."/>
            <person name="Lukacs Z."/>
            <person name="Mihaltcheva S."/>
            <person name="Morgado L.N."/>
            <person name="Niskanen T."/>
            <person name="Noordeloos M.E."/>
            <person name="Ohm R.A."/>
            <person name="Ortiz-Santana B."/>
            <person name="Ovrebo C."/>
            <person name="Racz N."/>
            <person name="Riley R."/>
            <person name="Savchenko A."/>
            <person name="Shiryaev A."/>
            <person name="Soop K."/>
            <person name="Spirin V."/>
            <person name="Szebenyi C."/>
            <person name="Tomsovsky M."/>
            <person name="Tulloss R.E."/>
            <person name="Uehling J."/>
            <person name="Grigoriev I.V."/>
            <person name="Vagvolgyi C."/>
            <person name="Papp T."/>
            <person name="Martin F.M."/>
            <person name="Miettinen O."/>
            <person name="Hibbett D.S."/>
            <person name="Nagy L.G."/>
        </authorList>
    </citation>
    <scope>NUCLEOTIDE SEQUENCE [LARGE SCALE GENOMIC DNA]</scope>
    <source>
        <strain evidence="11 12">CBS 962.96</strain>
    </source>
</reference>
<proteinExistence type="inferred from homology"/>
<name>A0A4S8LXP1_DENBC</name>
<gene>
    <name evidence="11" type="ORF">K435DRAFT_900192</name>
</gene>
<evidence type="ECO:0000256" key="6">
    <source>
        <dbReference type="ARBA" id="ARBA00023002"/>
    </source>
</evidence>
<dbReference type="PANTHER" id="PTHR46300">
    <property type="entry name" value="P450, PUTATIVE (EUROFUNG)-RELATED-RELATED"/>
    <property type="match status" value="1"/>
</dbReference>
<dbReference type="GO" id="GO:0005506">
    <property type="term" value="F:iron ion binding"/>
    <property type="evidence" value="ECO:0007669"/>
    <property type="project" value="InterPro"/>
</dbReference>
<dbReference type="GO" id="GO:0020037">
    <property type="term" value="F:heme binding"/>
    <property type="evidence" value="ECO:0007669"/>
    <property type="project" value="InterPro"/>
</dbReference>
<comment type="similarity">
    <text evidence="3 10">Belongs to the cytochrome P450 family.</text>
</comment>
<evidence type="ECO:0000256" key="9">
    <source>
        <dbReference type="PIRSR" id="PIRSR602401-1"/>
    </source>
</evidence>
<dbReference type="InterPro" id="IPR036396">
    <property type="entry name" value="Cyt_P450_sf"/>
</dbReference>
<evidence type="ECO:0000313" key="12">
    <source>
        <dbReference type="Proteomes" id="UP000297245"/>
    </source>
</evidence>
<comment type="pathway">
    <text evidence="2">Secondary metabolite biosynthesis.</text>
</comment>
<evidence type="ECO:0000256" key="8">
    <source>
        <dbReference type="ARBA" id="ARBA00023033"/>
    </source>
</evidence>
<dbReference type="Pfam" id="PF00067">
    <property type="entry name" value="p450"/>
    <property type="match status" value="1"/>
</dbReference>
<dbReference type="PANTHER" id="PTHR46300:SF7">
    <property type="entry name" value="P450, PUTATIVE (EUROFUNG)-RELATED"/>
    <property type="match status" value="1"/>
</dbReference>
<dbReference type="EMBL" id="ML179224">
    <property type="protein sequence ID" value="THU94427.1"/>
    <property type="molecule type" value="Genomic_DNA"/>
</dbReference>
<keyword evidence="12" id="KW-1185">Reference proteome</keyword>
<keyword evidence="7 9" id="KW-0408">Iron</keyword>
<evidence type="ECO:0000256" key="1">
    <source>
        <dbReference type="ARBA" id="ARBA00001971"/>
    </source>
</evidence>
<evidence type="ECO:0000256" key="4">
    <source>
        <dbReference type="ARBA" id="ARBA00022617"/>
    </source>
</evidence>
<keyword evidence="6 10" id="KW-0560">Oxidoreductase</keyword>
<dbReference type="PROSITE" id="PS00086">
    <property type="entry name" value="CYTOCHROME_P450"/>
    <property type="match status" value="1"/>
</dbReference>
<dbReference type="InterPro" id="IPR050364">
    <property type="entry name" value="Cytochrome_P450_fung"/>
</dbReference>
<accession>A0A4S8LXP1</accession>
<dbReference type="SUPFAM" id="SSF48264">
    <property type="entry name" value="Cytochrome P450"/>
    <property type="match status" value="1"/>
</dbReference>
<evidence type="ECO:0000256" key="10">
    <source>
        <dbReference type="RuleBase" id="RU000461"/>
    </source>
</evidence>
<dbReference type="Proteomes" id="UP000297245">
    <property type="component" value="Unassembled WGS sequence"/>
</dbReference>
<evidence type="ECO:0000256" key="7">
    <source>
        <dbReference type="ARBA" id="ARBA00023004"/>
    </source>
</evidence>
<evidence type="ECO:0000256" key="5">
    <source>
        <dbReference type="ARBA" id="ARBA00022723"/>
    </source>
</evidence>
<comment type="cofactor">
    <cofactor evidence="1 9">
        <name>heme</name>
        <dbReference type="ChEBI" id="CHEBI:30413"/>
    </cofactor>
</comment>
<dbReference type="Gene3D" id="1.10.630.10">
    <property type="entry name" value="Cytochrome P450"/>
    <property type="match status" value="1"/>
</dbReference>
<feature type="binding site" description="axial binding residue" evidence="9">
    <location>
        <position position="338"/>
    </location>
    <ligand>
        <name>heme</name>
        <dbReference type="ChEBI" id="CHEBI:30413"/>
    </ligand>
    <ligandPart>
        <name>Fe</name>
        <dbReference type="ChEBI" id="CHEBI:18248"/>
    </ligandPart>
</feature>
<sequence length="415" mass="46705">MANSTCARGSYGSSKPANATDDLLEKSISYIEWTLWMGMELRSFLRKMFHQYFQPRSLAKFHPFQRKAVLVLLDSLINLSKDGETEFKGPFQRYAGSVILRAIYGITTQEDQEHYVSLVNRAILGIAQAGSHGNFLVDYLPFLKRVPSLRDEPWEKLQTSVAAGAALDCLATENLNKAKKDDTQMEVMIRNCTGVAYLAATDTTASLLLSTVLSLLHNPDVQARAQRELDTVVGTSRLPDFGDRENLPYLEAILTESLRIYPVLPLAVPHHSIEDDVYEGYFIPKGTTFVANSWAILHNKHAYPDPLKFNPERFVQKEGEKLPPSPLLYAFGYGRRQCPGRPFALDNAWLAIACILATFNIKKAINQDGTEIEAEIAYTKGMVSHPEDFKCRFVPRSTGAWENIKLTFHHVETEE</sequence>
<dbReference type="PRINTS" id="PR00463">
    <property type="entry name" value="EP450I"/>
</dbReference>
<dbReference type="AlphaFoldDB" id="A0A4S8LXP1"/>
<dbReference type="OrthoDB" id="3934656at2759"/>
<evidence type="ECO:0000256" key="3">
    <source>
        <dbReference type="ARBA" id="ARBA00010617"/>
    </source>
</evidence>
<organism evidence="11 12">
    <name type="scientific">Dendrothele bispora (strain CBS 962.96)</name>
    <dbReference type="NCBI Taxonomy" id="1314807"/>
    <lineage>
        <taxon>Eukaryota</taxon>
        <taxon>Fungi</taxon>
        <taxon>Dikarya</taxon>
        <taxon>Basidiomycota</taxon>
        <taxon>Agaricomycotina</taxon>
        <taxon>Agaricomycetes</taxon>
        <taxon>Agaricomycetidae</taxon>
        <taxon>Agaricales</taxon>
        <taxon>Agaricales incertae sedis</taxon>
        <taxon>Dendrothele</taxon>
    </lineage>
</organism>
<dbReference type="InterPro" id="IPR002401">
    <property type="entry name" value="Cyt_P450_E_grp-I"/>
</dbReference>
<dbReference type="GO" id="GO:0016705">
    <property type="term" value="F:oxidoreductase activity, acting on paired donors, with incorporation or reduction of molecular oxygen"/>
    <property type="evidence" value="ECO:0007669"/>
    <property type="project" value="InterPro"/>
</dbReference>
<dbReference type="InterPro" id="IPR001128">
    <property type="entry name" value="Cyt_P450"/>
</dbReference>
<protein>
    <submittedName>
        <fullName evidence="11">Cytochrome P450</fullName>
    </submittedName>
</protein>
<evidence type="ECO:0000256" key="2">
    <source>
        <dbReference type="ARBA" id="ARBA00005179"/>
    </source>
</evidence>
<dbReference type="InterPro" id="IPR017972">
    <property type="entry name" value="Cyt_P450_CS"/>
</dbReference>
<dbReference type="PRINTS" id="PR00385">
    <property type="entry name" value="P450"/>
</dbReference>
<evidence type="ECO:0000313" key="11">
    <source>
        <dbReference type="EMBL" id="THU94427.1"/>
    </source>
</evidence>
<dbReference type="GO" id="GO:0004497">
    <property type="term" value="F:monooxygenase activity"/>
    <property type="evidence" value="ECO:0007669"/>
    <property type="project" value="UniProtKB-KW"/>
</dbReference>
<keyword evidence="8 10" id="KW-0503">Monooxygenase</keyword>
<keyword evidence="4 9" id="KW-0349">Heme</keyword>